<evidence type="ECO:0000313" key="1">
    <source>
        <dbReference type="Ensembl" id="ENSOTSP00005039777.2"/>
    </source>
</evidence>
<keyword evidence="2" id="KW-1185">Reference proteome</keyword>
<dbReference type="AlphaFoldDB" id="A0A8C8LSW6"/>
<accession>A0A8C8LSW6</accession>
<proteinExistence type="predicted"/>
<name>A0A8C8LSW6_ONCTS</name>
<dbReference type="Ensembl" id="ENSOTST00005043284.2">
    <property type="protein sequence ID" value="ENSOTSP00005039777.2"/>
    <property type="gene ID" value="ENSOTSG00005018965.2"/>
</dbReference>
<sequence length="248" mass="28868">IQSMAKREEGVVIGGDRRADSPCHSAKESIMTTHFKLCFIEANILLSIVCNFQCILIVNITLLDITRKVEAVARDKGCQTVKKWIESIKNHLYWSVWQVGLKRVARWSACNKWLKPATKPTLEKQLLNKWLRKDFHSVILWFAPKNLYHFRLYLAGLQLNENANCSNCRGKRLLDVLFIEVIPDPAPYEEKVCELSIPEPLCAQYDRPDKEEAIASVTQGKVKTDLYRPFHKRHQNMFKHLFMMKKIK</sequence>
<evidence type="ECO:0000313" key="2">
    <source>
        <dbReference type="Proteomes" id="UP000694402"/>
    </source>
</evidence>
<reference evidence="1" key="2">
    <citation type="submission" date="2025-09" db="UniProtKB">
        <authorList>
            <consortium name="Ensembl"/>
        </authorList>
    </citation>
    <scope>IDENTIFICATION</scope>
</reference>
<reference evidence="1" key="1">
    <citation type="submission" date="2025-08" db="UniProtKB">
        <authorList>
            <consortium name="Ensembl"/>
        </authorList>
    </citation>
    <scope>IDENTIFICATION</scope>
</reference>
<protein>
    <submittedName>
        <fullName evidence="1">Uncharacterized protein</fullName>
    </submittedName>
</protein>
<dbReference type="Proteomes" id="UP000694402">
    <property type="component" value="Unassembled WGS sequence"/>
</dbReference>
<organism evidence="1 2">
    <name type="scientific">Oncorhynchus tshawytscha</name>
    <name type="common">Chinook salmon</name>
    <name type="synonym">Salmo tshawytscha</name>
    <dbReference type="NCBI Taxonomy" id="74940"/>
    <lineage>
        <taxon>Eukaryota</taxon>
        <taxon>Metazoa</taxon>
        <taxon>Chordata</taxon>
        <taxon>Craniata</taxon>
        <taxon>Vertebrata</taxon>
        <taxon>Euteleostomi</taxon>
        <taxon>Actinopterygii</taxon>
        <taxon>Neopterygii</taxon>
        <taxon>Teleostei</taxon>
        <taxon>Protacanthopterygii</taxon>
        <taxon>Salmoniformes</taxon>
        <taxon>Salmonidae</taxon>
        <taxon>Salmoninae</taxon>
        <taxon>Oncorhynchus</taxon>
    </lineage>
</organism>